<dbReference type="EMBL" id="MN740626">
    <property type="protein sequence ID" value="QHS79114.1"/>
    <property type="molecule type" value="Genomic_DNA"/>
</dbReference>
<organism evidence="1">
    <name type="scientific">viral metagenome</name>
    <dbReference type="NCBI Taxonomy" id="1070528"/>
    <lineage>
        <taxon>unclassified sequences</taxon>
        <taxon>metagenomes</taxon>
        <taxon>organismal metagenomes</taxon>
    </lineage>
</organism>
<accession>A0A6C0AH41</accession>
<evidence type="ECO:0000313" key="1">
    <source>
        <dbReference type="EMBL" id="QHS79114.1"/>
    </source>
</evidence>
<name>A0A6C0AH41_9ZZZZ</name>
<sequence>MDETISDQRQTHLCWVYSTARMWTRLIQNVTDEFASTKQGNLKCNTYYDSQCISYTFRCFDRKSLSPDCEKDNEKVYGLLHAYIFNVLANQFGWDNRFTDSTASYWVLNNVFNDPSMFTENNIFNVFFPLVRRTKSNEILFKKHINYVNELIHLLKTFHELLQKDILKLKMYHMNVNGAYTEMINSGMVFSKTDSNIRSIFGNLGWGIEFFWDITHERL</sequence>
<reference evidence="1" key="1">
    <citation type="journal article" date="2020" name="Nature">
        <title>Giant virus diversity and host interactions through global metagenomics.</title>
        <authorList>
            <person name="Schulz F."/>
            <person name="Roux S."/>
            <person name="Paez-Espino D."/>
            <person name="Jungbluth S."/>
            <person name="Walsh D.A."/>
            <person name="Denef V.J."/>
            <person name="McMahon K.D."/>
            <person name="Konstantinidis K.T."/>
            <person name="Eloe-Fadrosh E.A."/>
            <person name="Kyrpides N.C."/>
            <person name="Woyke T."/>
        </authorList>
    </citation>
    <scope>NUCLEOTIDE SEQUENCE</scope>
    <source>
        <strain evidence="1">GVMAG-S-1035118-87</strain>
    </source>
</reference>
<proteinExistence type="predicted"/>
<protein>
    <submittedName>
        <fullName evidence="1">Uncharacterized protein</fullName>
    </submittedName>
</protein>
<dbReference type="AlphaFoldDB" id="A0A6C0AH41"/>